<dbReference type="Proteomes" id="UP001143347">
    <property type="component" value="Unassembled WGS sequence"/>
</dbReference>
<feature type="transmembrane region" description="Helical" evidence="2">
    <location>
        <begin position="208"/>
        <end position="231"/>
    </location>
</feature>
<dbReference type="Pfam" id="PF19590">
    <property type="entry name" value="TrbL_3"/>
    <property type="match status" value="1"/>
</dbReference>
<feature type="signal peptide" evidence="3">
    <location>
        <begin position="1"/>
        <end position="29"/>
    </location>
</feature>
<comment type="caution">
    <text evidence="4">The sequence shown here is derived from an EMBL/GenBank/DDBJ whole genome shotgun (WGS) entry which is preliminary data.</text>
</comment>
<accession>A0A9X3I6N3</accession>
<feature type="chain" id="PRO_5040956156" description="TrbL/VirB6 plasmid conjugal transfer protein" evidence="3">
    <location>
        <begin position="30"/>
        <end position="486"/>
    </location>
</feature>
<evidence type="ECO:0000256" key="3">
    <source>
        <dbReference type="SAM" id="SignalP"/>
    </source>
</evidence>
<gene>
    <name evidence="4" type="ORF">OSB52_19415</name>
</gene>
<keyword evidence="2" id="KW-0812">Transmembrane</keyword>
<reference evidence="4" key="1">
    <citation type="submission" date="2022-10" db="EMBL/GenBank/DDBJ databases">
        <title>WGS of marine actinomycetes from Thailand.</title>
        <authorList>
            <person name="Thawai C."/>
        </authorList>
    </citation>
    <scope>NUCLEOTIDE SEQUENCE</scope>
    <source>
        <strain evidence="4">SW21</strain>
    </source>
</reference>
<feature type="transmembrane region" description="Helical" evidence="2">
    <location>
        <begin position="238"/>
        <end position="258"/>
    </location>
</feature>
<protein>
    <recommendedName>
        <fullName evidence="6">TrbL/VirB6 plasmid conjugal transfer protein</fullName>
    </recommendedName>
</protein>
<evidence type="ECO:0008006" key="6">
    <source>
        <dbReference type="Google" id="ProtNLM"/>
    </source>
</evidence>
<dbReference type="InterPro" id="IPR045782">
    <property type="entry name" value="TrbL_3"/>
</dbReference>
<keyword evidence="2" id="KW-0472">Membrane</keyword>
<feature type="transmembrane region" description="Helical" evidence="2">
    <location>
        <begin position="264"/>
        <end position="286"/>
    </location>
</feature>
<dbReference type="RefSeq" id="WP_266063163.1">
    <property type="nucleotide sequence ID" value="NZ_JAPKFM010000024.1"/>
</dbReference>
<organism evidence="4 5">
    <name type="scientific">Gordonia aquimaris</name>
    <dbReference type="NCBI Taxonomy" id="2984863"/>
    <lineage>
        <taxon>Bacteria</taxon>
        <taxon>Bacillati</taxon>
        <taxon>Actinomycetota</taxon>
        <taxon>Actinomycetes</taxon>
        <taxon>Mycobacteriales</taxon>
        <taxon>Gordoniaceae</taxon>
        <taxon>Gordonia</taxon>
    </lineage>
</organism>
<keyword evidence="2" id="KW-1133">Transmembrane helix</keyword>
<sequence>MRLRAHLPGRRTPAVVVMALIAATVSSWAGAGKAAANPLCAIAGPLSQVVCDAAGSAASAAASSAVGGTFEKIVNSLLEGYQTVLTWALAWWIKLPSPQLDNTSSLMQEVHDHTLQIQVVGLTFSLMFFGLRMMIDRKRSLADDAEEGFKLIFRSAMATAAIPLALTVGGRIADGISTWLVSESVTAGGDGDVIKNFLKLDLLTNSPLGTAAIGIIALVGLLGAFLQLALLVVREAMLLLVVAALPVAAAFSGTGPGSQSYQRLVAWSVAFLLFKPVGALTYFVAFRAGASKDNAQQVVLGMVLMLLCAFVLPALLRLIAPAVASMGGGGSGAAAAGAAIGAGVAVGKVAAMGASGGASAGAGASAGGMSSIAGRGGGGPSGGISTASSPSPPPPSGGGPGAQPALSGGQGGQASGGISGSGSGGAGGGPASGLSDAMGSAGGLAGTAMQTVNDSVESEADSTSSDPSLSSPPPMRSGWNEHAMAH</sequence>
<feature type="transmembrane region" description="Helical" evidence="2">
    <location>
        <begin position="332"/>
        <end position="351"/>
    </location>
</feature>
<evidence type="ECO:0000313" key="5">
    <source>
        <dbReference type="Proteomes" id="UP001143347"/>
    </source>
</evidence>
<evidence type="ECO:0000313" key="4">
    <source>
        <dbReference type="EMBL" id="MCX2966255.1"/>
    </source>
</evidence>
<keyword evidence="3" id="KW-0732">Signal</keyword>
<evidence type="ECO:0000256" key="1">
    <source>
        <dbReference type="SAM" id="MobiDB-lite"/>
    </source>
</evidence>
<proteinExistence type="predicted"/>
<keyword evidence="5" id="KW-1185">Reference proteome</keyword>
<dbReference type="AlphaFoldDB" id="A0A9X3I6N3"/>
<evidence type="ECO:0000256" key="2">
    <source>
        <dbReference type="SAM" id="Phobius"/>
    </source>
</evidence>
<feature type="transmembrane region" description="Helical" evidence="2">
    <location>
        <begin position="298"/>
        <end position="320"/>
    </location>
</feature>
<feature type="compositionally biased region" description="Gly residues" evidence="1">
    <location>
        <begin position="408"/>
        <end position="431"/>
    </location>
</feature>
<feature type="transmembrane region" description="Helical" evidence="2">
    <location>
        <begin position="151"/>
        <end position="173"/>
    </location>
</feature>
<name>A0A9X3I6N3_9ACTN</name>
<feature type="transmembrane region" description="Helical" evidence="2">
    <location>
        <begin position="113"/>
        <end position="131"/>
    </location>
</feature>
<feature type="region of interest" description="Disordered" evidence="1">
    <location>
        <begin position="372"/>
        <end position="486"/>
    </location>
</feature>
<dbReference type="EMBL" id="JAPKFM010000024">
    <property type="protein sequence ID" value="MCX2966255.1"/>
    <property type="molecule type" value="Genomic_DNA"/>
</dbReference>